<proteinExistence type="predicted"/>
<evidence type="ECO:0000259" key="1">
    <source>
        <dbReference type="PROSITE" id="PS51145"/>
    </source>
</evidence>
<comment type="caution">
    <text evidence="2">The sequence shown here is derived from an EMBL/GenBank/DDBJ whole genome shotgun (WGS) entry which is preliminary data.</text>
</comment>
<dbReference type="Gene3D" id="2.60.220.30">
    <property type="match status" value="1"/>
</dbReference>
<dbReference type="Pfam" id="PF00791">
    <property type="entry name" value="ZU5"/>
    <property type="match status" value="1"/>
</dbReference>
<reference evidence="2 3" key="1">
    <citation type="journal article" date="2021" name="Elife">
        <title>Chloroplast acquisition without the gene transfer in kleptoplastic sea slugs, Plakobranchus ocellatus.</title>
        <authorList>
            <person name="Maeda T."/>
            <person name="Takahashi S."/>
            <person name="Yoshida T."/>
            <person name="Shimamura S."/>
            <person name="Takaki Y."/>
            <person name="Nagai Y."/>
            <person name="Toyoda A."/>
            <person name="Suzuki Y."/>
            <person name="Arimoto A."/>
            <person name="Ishii H."/>
            <person name="Satoh N."/>
            <person name="Nishiyama T."/>
            <person name="Hasebe M."/>
            <person name="Maruyama T."/>
            <person name="Minagawa J."/>
            <person name="Obokata J."/>
            <person name="Shigenobu S."/>
        </authorList>
    </citation>
    <scope>NUCLEOTIDE SEQUENCE [LARGE SCALE GENOMIC DNA]</scope>
</reference>
<feature type="domain" description="ZU5" evidence="1">
    <location>
        <begin position="1"/>
        <end position="128"/>
    </location>
</feature>
<dbReference type="PROSITE" id="PS51145">
    <property type="entry name" value="ZU5"/>
    <property type="match status" value="1"/>
</dbReference>
<evidence type="ECO:0000313" key="3">
    <source>
        <dbReference type="Proteomes" id="UP000762676"/>
    </source>
</evidence>
<dbReference type="SMART" id="SM00218">
    <property type="entry name" value="ZU5"/>
    <property type="match status" value="1"/>
</dbReference>
<name>A0AAV4GIS4_9GAST</name>
<gene>
    <name evidence="2" type="ORF">ElyMa_006020800</name>
</gene>
<dbReference type="FunFam" id="2.60.220.30:FF:000009">
    <property type="entry name" value="Ankyrin 2, isoform G"/>
    <property type="match status" value="1"/>
</dbReference>
<dbReference type="InterPro" id="IPR000906">
    <property type="entry name" value="ZU5_dom"/>
</dbReference>
<evidence type="ECO:0000313" key="2">
    <source>
        <dbReference type="EMBL" id="GFR85169.1"/>
    </source>
</evidence>
<keyword evidence="3" id="KW-1185">Reference proteome</keyword>
<protein>
    <submittedName>
        <fullName evidence="2">Ankyrin-3</fullName>
    </submittedName>
</protein>
<accession>A0AAV4GIS4</accession>
<dbReference type="Proteomes" id="UP000762676">
    <property type="component" value="Unassembled WGS sequence"/>
</dbReference>
<organism evidence="2 3">
    <name type="scientific">Elysia marginata</name>
    <dbReference type="NCBI Taxonomy" id="1093978"/>
    <lineage>
        <taxon>Eukaryota</taxon>
        <taxon>Metazoa</taxon>
        <taxon>Spiralia</taxon>
        <taxon>Lophotrochozoa</taxon>
        <taxon>Mollusca</taxon>
        <taxon>Gastropoda</taxon>
        <taxon>Heterobranchia</taxon>
        <taxon>Euthyneura</taxon>
        <taxon>Panpulmonata</taxon>
        <taxon>Sacoglossa</taxon>
        <taxon>Placobranchoidea</taxon>
        <taxon>Plakobranchidae</taxon>
        <taxon>Elysia</taxon>
    </lineage>
</organism>
<dbReference type="EMBL" id="BMAT01012071">
    <property type="protein sequence ID" value="GFR85169.1"/>
    <property type="molecule type" value="Genomic_DNA"/>
</dbReference>
<sequence>MVDARGGAMRGCRNPSVRIIVPPRKCCMPTRVTCRLVKKEKIFSPPPLVEGEGLAARVLEMGPVGTKFLGPVLLEVPHYASLRGKEREVVVLRSDNGENWYEHPMQATEEAVAEALGSSAEGGLTGKASLGGSTSIMPNGIGSRGSQASVASLWSEHALLYLSLSPFVALSSLEMPSSVLY</sequence>
<dbReference type="AlphaFoldDB" id="A0AAV4GIS4"/>